<evidence type="ECO:0000256" key="1">
    <source>
        <dbReference type="SAM" id="MobiDB-lite"/>
    </source>
</evidence>
<dbReference type="AlphaFoldDB" id="A0A0F8ZRG2"/>
<sequence>MARNLTTALKTEFLATGFTPIFLVEAEFSSGTIRVWTGPGDISWNSQTWTGVGDLGGISEIIEGTALRANNVVLQLSGIPQALALKALDEVRFGKPATIWFGALDSNGAVVADPFLAFRGMIDSAELVEGAEFATIKVNIENEAVSLQNPRERRYTDEDQQQEYPGDKGFEFVPKLQEKNGMWGSNPA</sequence>
<proteinExistence type="predicted"/>
<protein>
    <submittedName>
        <fullName evidence="2">Uncharacterized protein</fullName>
    </submittedName>
</protein>
<feature type="non-terminal residue" evidence="2">
    <location>
        <position position="188"/>
    </location>
</feature>
<gene>
    <name evidence="2" type="ORF">LCGC14_3003290</name>
</gene>
<accession>A0A0F8ZRG2</accession>
<name>A0A0F8ZRG2_9ZZZZ</name>
<evidence type="ECO:0000313" key="2">
    <source>
        <dbReference type="EMBL" id="KKK62541.1"/>
    </source>
</evidence>
<comment type="caution">
    <text evidence="2">The sequence shown here is derived from an EMBL/GenBank/DDBJ whole genome shotgun (WGS) entry which is preliminary data.</text>
</comment>
<reference evidence="2" key="1">
    <citation type="journal article" date="2015" name="Nature">
        <title>Complex archaea that bridge the gap between prokaryotes and eukaryotes.</title>
        <authorList>
            <person name="Spang A."/>
            <person name="Saw J.H."/>
            <person name="Jorgensen S.L."/>
            <person name="Zaremba-Niedzwiedzka K."/>
            <person name="Martijn J."/>
            <person name="Lind A.E."/>
            <person name="van Eijk R."/>
            <person name="Schleper C."/>
            <person name="Guy L."/>
            <person name="Ettema T.J."/>
        </authorList>
    </citation>
    <scope>NUCLEOTIDE SEQUENCE</scope>
</reference>
<organism evidence="2">
    <name type="scientific">marine sediment metagenome</name>
    <dbReference type="NCBI Taxonomy" id="412755"/>
    <lineage>
        <taxon>unclassified sequences</taxon>
        <taxon>metagenomes</taxon>
        <taxon>ecological metagenomes</taxon>
    </lineage>
</organism>
<dbReference type="EMBL" id="LAZR01061944">
    <property type="protein sequence ID" value="KKK62541.1"/>
    <property type="molecule type" value="Genomic_DNA"/>
</dbReference>
<feature type="region of interest" description="Disordered" evidence="1">
    <location>
        <begin position="151"/>
        <end position="170"/>
    </location>
</feature>